<name>A0A2N9IKU4_FAGSY</name>
<sequence length="463" mass="52050">MRFQTFCAIFPHFLSVFDLAPDVWISTFLVSVGKLALPYSYARFWICGKPSYGRRDMVPRTEVAGVFLVRRRAFFRSRIPARPGKILAIREFHVVHECVLLSNVPGLADQLVASQEDSARKRGNLPMSDFGDLGIVGKLALPIFQRYRPCTEASLGSQDMILRTEAGVVSSIQLFWSGQRSNLVNLGQTWSKLSKLWEMYPGPRFEGFSGLVDPIQIRNGSVKRWSTLGQPWSNLVNLGRISKNVPRTPFLRLFDVADLRRIRPAWFGLSRFACRHSEKIPGVGFRFLVFSQNSTFPTSAFSFPSSSDLALRKFVRLSESQIGWSNGLAFESKHVGGVIWLGDYPSLKSSGPTAWHLNPNTLGRCLIEVAVVRSLLPHALDSCECMNIEDAMRASIEVVVALSVGSECTRIPYFRLSYLVVLTTCSWSLAHLVRIPYSRASILSPIWEILQEVSIRLDDVDLQ</sequence>
<protein>
    <submittedName>
        <fullName evidence="1">Uncharacterized protein</fullName>
    </submittedName>
</protein>
<dbReference type="AlphaFoldDB" id="A0A2N9IKU4"/>
<evidence type="ECO:0000313" key="1">
    <source>
        <dbReference type="EMBL" id="SPD26277.1"/>
    </source>
</evidence>
<proteinExistence type="predicted"/>
<dbReference type="EMBL" id="OIVN01006149">
    <property type="protein sequence ID" value="SPD26277.1"/>
    <property type="molecule type" value="Genomic_DNA"/>
</dbReference>
<organism evidence="1">
    <name type="scientific">Fagus sylvatica</name>
    <name type="common">Beechnut</name>
    <dbReference type="NCBI Taxonomy" id="28930"/>
    <lineage>
        <taxon>Eukaryota</taxon>
        <taxon>Viridiplantae</taxon>
        <taxon>Streptophyta</taxon>
        <taxon>Embryophyta</taxon>
        <taxon>Tracheophyta</taxon>
        <taxon>Spermatophyta</taxon>
        <taxon>Magnoliopsida</taxon>
        <taxon>eudicotyledons</taxon>
        <taxon>Gunneridae</taxon>
        <taxon>Pentapetalae</taxon>
        <taxon>rosids</taxon>
        <taxon>fabids</taxon>
        <taxon>Fagales</taxon>
        <taxon>Fagaceae</taxon>
        <taxon>Fagus</taxon>
    </lineage>
</organism>
<reference evidence="1" key="1">
    <citation type="submission" date="2018-02" db="EMBL/GenBank/DDBJ databases">
        <authorList>
            <person name="Cohen D.B."/>
            <person name="Kent A.D."/>
        </authorList>
    </citation>
    <scope>NUCLEOTIDE SEQUENCE</scope>
</reference>
<gene>
    <name evidence="1" type="ORF">FSB_LOCUS54159</name>
</gene>
<accession>A0A2N9IKU4</accession>